<accession>A0A9X7Z9Q1</accession>
<evidence type="ECO:0000259" key="1">
    <source>
        <dbReference type="Pfam" id="PF08241"/>
    </source>
</evidence>
<dbReference type="KEGG" id="afx:JZ786_16015"/>
<keyword evidence="3" id="KW-1185">Reference proteome</keyword>
<dbReference type="PANTHER" id="PTHR43591:SF24">
    <property type="entry name" value="2-METHOXY-6-POLYPRENYL-1,4-BENZOQUINOL METHYLASE, MITOCHONDRIAL"/>
    <property type="match status" value="1"/>
</dbReference>
<dbReference type="Gene3D" id="3.40.50.150">
    <property type="entry name" value="Vaccinia Virus protein VP39"/>
    <property type="match status" value="1"/>
</dbReference>
<evidence type="ECO:0000313" key="2">
    <source>
        <dbReference type="EMBL" id="QSO49908.1"/>
    </source>
</evidence>
<feature type="domain" description="Methyltransferase type 11" evidence="1">
    <location>
        <begin position="52"/>
        <end position="149"/>
    </location>
</feature>
<keyword evidence="2" id="KW-0808">Transferase</keyword>
<dbReference type="PANTHER" id="PTHR43591">
    <property type="entry name" value="METHYLTRANSFERASE"/>
    <property type="match status" value="1"/>
</dbReference>
<protein>
    <submittedName>
        <fullName evidence="2">Methyltransferase domain-containing protein</fullName>
    </submittedName>
</protein>
<dbReference type="Proteomes" id="UP000663505">
    <property type="component" value="Chromosome"/>
</dbReference>
<dbReference type="SUPFAM" id="SSF53335">
    <property type="entry name" value="S-adenosyl-L-methionine-dependent methyltransferases"/>
    <property type="match status" value="1"/>
</dbReference>
<dbReference type="CDD" id="cd02440">
    <property type="entry name" value="AdoMet_MTases"/>
    <property type="match status" value="1"/>
</dbReference>
<proteinExistence type="predicted"/>
<organism evidence="2 3">
    <name type="scientific">Alicyclobacillus mengziensis</name>
    <dbReference type="NCBI Taxonomy" id="2931921"/>
    <lineage>
        <taxon>Bacteria</taxon>
        <taxon>Bacillati</taxon>
        <taxon>Bacillota</taxon>
        <taxon>Bacilli</taxon>
        <taxon>Bacillales</taxon>
        <taxon>Alicyclobacillaceae</taxon>
        <taxon>Alicyclobacillus</taxon>
    </lineage>
</organism>
<dbReference type="EMBL" id="CP071182">
    <property type="protein sequence ID" value="QSO49908.1"/>
    <property type="molecule type" value="Genomic_DNA"/>
</dbReference>
<dbReference type="InterPro" id="IPR013216">
    <property type="entry name" value="Methyltransf_11"/>
</dbReference>
<name>A0A9X7Z9Q1_9BACL</name>
<keyword evidence="2" id="KW-0489">Methyltransferase</keyword>
<dbReference type="Pfam" id="PF08241">
    <property type="entry name" value="Methyltransf_11"/>
    <property type="match status" value="1"/>
</dbReference>
<dbReference type="GO" id="GO:0008757">
    <property type="term" value="F:S-adenosylmethionine-dependent methyltransferase activity"/>
    <property type="evidence" value="ECO:0007669"/>
    <property type="project" value="InterPro"/>
</dbReference>
<gene>
    <name evidence="2" type="ORF">JZ786_16015</name>
</gene>
<reference evidence="2 3" key="1">
    <citation type="submission" date="2021-02" db="EMBL/GenBank/DDBJ databases">
        <title>Alicyclobacillus curvatus sp. nov. and Alicyclobacillus mengziensis sp. nov., two acidophilic bacteria isolated from acid mine drainage.</title>
        <authorList>
            <person name="Huang Y."/>
        </authorList>
    </citation>
    <scope>NUCLEOTIDE SEQUENCE [LARGE SCALE GENOMIC DNA]</scope>
    <source>
        <strain evidence="2 3">S30H14</strain>
    </source>
</reference>
<dbReference type="GO" id="GO:0032259">
    <property type="term" value="P:methylation"/>
    <property type="evidence" value="ECO:0007669"/>
    <property type="project" value="UniProtKB-KW"/>
</dbReference>
<sequence length="267" mass="30064">MNDETSTEQKQIVKEQFGRTARAYVESTLHNNQTALGVVVTAVNPKSDWLVLDVATGGGHVAKALAGKVKHVIASDLTPAMLEEARTHIRDVSGINNVSYVLADAEQLPFLTETFDAVTCRIAPHHFPHPHQFVAEAARVLKHGGRFVLVDNIVPLDDALADWYNTVEKLRDKSHIRCASTTEWQAWMGRAGLVFERGQTSWKKFEFDSWARRMVTSEEQYHEVLDFIRSAPQAAANYFRVETEKNVHETTVLSFQGQEWLAVCHKP</sequence>
<dbReference type="InterPro" id="IPR029063">
    <property type="entry name" value="SAM-dependent_MTases_sf"/>
</dbReference>
<dbReference type="AlphaFoldDB" id="A0A9X7Z9Q1"/>
<evidence type="ECO:0000313" key="3">
    <source>
        <dbReference type="Proteomes" id="UP000663505"/>
    </source>
</evidence>